<organism evidence="1 2">
    <name type="scientific">Paenibacillus jamilae</name>
    <dbReference type="NCBI Taxonomy" id="114136"/>
    <lineage>
        <taxon>Bacteria</taxon>
        <taxon>Bacillati</taxon>
        <taxon>Bacillota</taxon>
        <taxon>Bacilli</taxon>
        <taxon>Bacillales</taxon>
        <taxon>Paenibacillaceae</taxon>
        <taxon>Paenibacillus</taxon>
    </lineage>
</organism>
<name>A0ACC5A0V8_9BACL</name>
<keyword evidence="2" id="KW-1185">Reference proteome</keyword>
<evidence type="ECO:0000313" key="2">
    <source>
        <dbReference type="Proteomes" id="UP000074866"/>
    </source>
</evidence>
<dbReference type="Proteomes" id="UP000074866">
    <property type="component" value="Unassembled WGS sequence"/>
</dbReference>
<reference evidence="1 2" key="1">
    <citation type="journal article" date="2016" name="Front. Microbiol.">
        <title>Genomic Resource of Rice Seed Associated Bacteria.</title>
        <authorList>
            <person name="Midha S."/>
            <person name="Bansal K."/>
            <person name="Sharma S."/>
            <person name="Kumar N."/>
            <person name="Patil P.P."/>
            <person name="Chaudhry V."/>
            <person name="Patil P.B."/>
        </authorList>
    </citation>
    <scope>NUCLEOTIDE SEQUENCE [LARGE SCALE GENOMIC DNA]</scope>
    <source>
        <strain evidence="1 2">NS115</strain>
    </source>
</reference>
<proteinExistence type="predicted"/>
<evidence type="ECO:0000313" key="1">
    <source>
        <dbReference type="EMBL" id="KTS85027.1"/>
    </source>
</evidence>
<sequence>MDYKSFLGKGIYIQGENGELSLVGKNNPLPVAGISCGGLRTLNGCLLRAGSVSSGIDYWYEPAIVAVSKEKVPAIEVIGGFDTRIALDLDL</sequence>
<gene>
    <name evidence="1" type="ORF">NS115_01680</name>
</gene>
<protein>
    <submittedName>
        <fullName evidence="1">Uncharacterized protein</fullName>
    </submittedName>
</protein>
<dbReference type="EMBL" id="LDRX01000009">
    <property type="protein sequence ID" value="KTS85027.1"/>
    <property type="molecule type" value="Genomic_DNA"/>
</dbReference>
<accession>A0ACC5A0V8</accession>
<comment type="caution">
    <text evidence="1">The sequence shown here is derived from an EMBL/GenBank/DDBJ whole genome shotgun (WGS) entry which is preliminary data.</text>
</comment>